<feature type="compositionally biased region" description="Low complexity" evidence="1">
    <location>
        <begin position="1"/>
        <end position="26"/>
    </location>
</feature>
<keyword evidence="4" id="KW-1185">Reference proteome</keyword>
<dbReference type="PANTHER" id="PTHR28173">
    <property type="entry name" value="RIBONUCLEASES P/MRP PROTEIN SUBUNIT POP8"/>
    <property type="match status" value="1"/>
</dbReference>
<evidence type="ECO:0000313" key="3">
    <source>
        <dbReference type="EMBL" id="KAH9843450.1"/>
    </source>
</evidence>
<dbReference type="InterPro" id="IPR020347">
    <property type="entry name" value="Pop8"/>
</dbReference>
<reference evidence="3 4" key="2">
    <citation type="journal article" date="2021" name="Curr. Genet.">
        <title>Genetic response to nitrogen starvation in the aggressive Eucalyptus foliar pathogen Teratosphaeria destructans.</title>
        <authorList>
            <person name="Havenga M."/>
            <person name="Wingfield B.D."/>
            <person name="Wingfield M.J."/>
            <person name="Dreyer L.L."/>
            <person name="Roets F."/>
            <person name="Aylward J."/>
        </authorList>
    </citation>
    <scope>NUCLEOTIDE SEQUENCE [LARGE SCALE GENOMIC DNA]</scope>
    <source>
        <strain evidence="3">CMW44962</strain>
    </source>
</reference>
<sequence length="153" mass="16533">MATEPSIPTITASTAATPPAPTTQTHPPHKRKRKPRSHPRSTTLTLRAPTWHYVHLRHLPTATSPALDPVTTHLHLVQALSRFLGLHGAAVPLDILKLDGHDVWIRVPAEAREVVVAAVGGWVGSAGEGWRVVGRSSWDVRAVGREGGRDLFG</sequence>
<dbReference type="GO" id="GO:0004526">
    <property type="term" value="F:ribonuclease P activity"/>
    <property type="evidence" value="ECO:0007669"/>
    <property type="project" value="TreeGrafter"/>
</dbReference>
<dbReference type="InterPro" id="IPR049128">
    <property type="entry name" value="Pop8-like_dom"/>
</dbReference>
<dbReference type="GO" id="GO:0000172">
    <property type="term" value="C:ribonuclease MRP complex"/>
    <property type="evidence" value="ECO:0007669"/>
    <property type="project" value="InterPro"/>
</dbReference>
<dbReference type="AlphaFoldDB" id="A0A9W7SYW0"/>
<dbReference type="GO" id="GO:0034965">
    <property type="term" value="P:intronic box C/D snoRNA processing"/>
    <property type="evidence" value="ECO:0007669"/>
    <property type="project" value="TreeGrafter"/>
</dbReference>
<evidence type="ECO:0000259" key="2">
    <source>
        <dbReference type="Pfam" id="PF20976"/>
    </source>
</evidence>
<gene>
    <name evidence="3" type="ORF">Tdes44962_MAKER07394</name>
</gene>
<evidence type="ECO:0000313" key="4">
    <source>
        <dbReference type="Proteomes" id="UP001138500"/>
    </source>
</evidence>
<comment type="caution">
    <text evidence="3">The sequence shown here is derived from an EMBL/GenBank/DDBJ whole genome shotgun (WGS) entry which is preliminary data.</text>
</comment>
<feature type="compositionally biased region" description="Basic residues" evidence="1">
    <location>
        <begin position="27"/>
        <end position="39"/>
    </location>
</feature>
<dbReference type="Pfam" id="PF20976">
    <property type="entry name" value="Pop8"/>
    <property type="match status" value="1"/>
</dbReference>
<dbReference type="PANTHER" id="PTHR28173:SF1">
    <property type="entry name" value="RIBONUCLEASES P_MRP PROTEIN SUBUNIT POP8"/>
    <property type="match status" value="1"/>
</dbReference>
<dbReference type="OrthoDB" id="5530243at2759"/>
<feature type="domain" description="Ribonucleases P/MRP subunit Pop8-like" evidence="2">
    <location>
        <begin position="51"/>
        <end position="122"/>
    </location>
</feature>
<feature type="region of interest" description="Disordered" evidence="1">
    <location>
        <begin position="1"/>
        <end position="43"/>
    </location>
</feature>
<dbReference type="GO" id="GO:0000171">
    <property type="term" value="F:ribonuclease MRP activity"/>
    <property type="evidence" value="ECO:0007669"/>
    <property type="project" value="TreeGrafter"/>
</dbReference>
<dbReference type="GO" id="GO:0005655">
    <property type="term" value="C:nucleolar ribonuclease P complex"/>
    <property type="evidence" value="ECO:0007669"/>
    <property type="project" value="InterPro"/>
</dbReference>
<dbReference type="GO" id="GO:0008033">
    <property type="term" value="P:tRNA processing"/>
    <property type="evidence" value="ECO:0007669"/>
    <property type="project" value="InterPro"/>
</dbReference>
<dbReference type="EMBL" id="RIBY02000347">
    <property type="protein sequence ID" value="KAH9843450.1"/>
    <property type="molecule type" value="Genomic_DNA"/>
</dbReference>
<name>A0A9W7SYW0_9PEZI</name>
<protein>
    <recommendedName>
        <fullName evidence="2">Ribonucleases P/MRP subunit Pop8-like domain-containing protein</fullName>
    </recommendedName>
</protein>
<accession>A0A9W7SYW0</accession>
<evidence type="ECO:0000256" key="1">
    <source>
        <dbReference type="SAM" id="MobiDB-lite"/>
    </source>
</evidence>
<reference evidence="3 4" key="1">
    <citation type="journal article" date="2018" name="IMA Fungus">
        <title>IMA Genome-F 10: Nine draft genome sequences of Claviceps purpurea s.lat., including C. arundinis, C. humidiphila, and C. cf. spartinae, pseudomolecules for the pitch canker pathogen Fusarium circinatum, draft genome of Davidsoniella eucalypti, Grosmannia galeiformis, Quambalaria eucalypti, and Teratosphaeria destructans.</title>
        <authorList>
            <person name="Wingfield B.D."/>
            <person name="Liu M."/>
            <person name="Nguyen H.D."/>
            <person name="Lane F.A."/>
            <person name="Morgan S.W."/>
            <person name="De Vos L."/>
            <person name="Wilken P.M."/>
            <person name="Duong T.A."/>
            <person name="Aylward J."/>
            <person name="Coetzee M.P."/>
            <person name="Dadej K."/>
            <person name="De Beer Z.W."/>
            <person name="Findlay W."/>
            <person name="Havenga M."/>
            <person name="Kolarik M."/>
            <person name="Menzies J.G."/>
            <person name="Naidoo K."/>
            <person name="Pochopski O."/>
            <person name="Shoukouhi P."/>
            <person name="Santana Q.C."/>
            <person name="Seifert K.A."/>
            <person name="Soal N."/>
            <person name="Steenkamp E.T."/>
            <person name="Tatham C.T."/>
            <person name="van der Nest M.A."/>
            <person name="Wingfield M.J."/>
        </authorList>
    </citation>
    <scope>NUCLEOTIDE SEQUENCE [LARGE SCALE GENOMIC DNA]</scope>
    <source>
        <strain evidence="3">CMW44962</strain>
    </source>
</reference>
<proteinExistence type="predicted"/>
<dbReference type="Proteomes" id="UP001138500">
    <property type="component" value="Unassembled WGS sequence"/>
</dbReference>
<organism evidence="3 4">
    <name type="scientific">Teratosphaeria destructans</name>
    <dbReference type="NCBI Taxonomy" id="418781"/>
    <lineage>
        <taxon>Eukaryota</taxon>
        <taxon>Fungi</taxon>
        <taxon>Dikarya</taxon>
        <taxon>Ascomycota</taxon>
        <taxon>Pezizomycotina</taxon>
        <taxon>Dothideomycetes</taxon>
        <taxon>Dothideomycetidae</taxon>
        <taxon>Mycosphaerellales</taxon>
        <taxon>Teratosphaeriaceae</taxon>
        <taxon>Teratosphaeria</taxon>
    </lineage>
</organism>
<dbReference type="GO" id="GO:0000294">
    <property type="term" value="P:nuclear-transcribed mRNA catabolic process, RNase MRP-dependent"/>
    <property type="evidence" value="ECO:0007669"/>
    <property type="project" value="TreeGrafter"/>
</dbReference>